<name>A0ABS6SNY3_9SPHN</name>
<dbReference type="RefSeq" id="WP_218317294.1">
    <property type="nucleotide sequence ID" value="NZ_JAGSPB010000002.1"/>
</dbReference>
<keyword evidence="2" id="KW-1185">Reference proteome</keyword>
<evidence type="ECO:0000313" key="2">
    <source>
        <dbReference type="Proteomes" id="UP000699975"/>
    </source>
</evidence>
<accession>A0ABS6SNY3</accession>
<organism evidence="1 2">
    <name type="scientific">Erythrobacter ani</name>
    <dbReference type="NCBI Taxonomy" id="2827235"/>
    <lineage>
        <taxon>Bacteria</taxon>
        <taxon>Pseudomonadati</taxon>
        <taxon>Pseudomonadota</taxon>
        <taxon>Alphaproteobacteria</taxon>
        <taxon>Sphingomonadales</taxon>
        <taxon>Erythrobacteraceae</taxon>
        <taxon>Erythrobacter/Porphyrobacter group</taxon>
        <taxon>Erythrobacter</taxon>
    </lineage>
</organism>
<proteinExistence type="predicted"/>
<evidence type="ECO:0008006" key="3">
    <source>
        <dbReference type="Google" id="ProtNLM"/>
    </source>
</evidence>
<gene>
    <name evidence="1" type="ORF">KCG45_11180</name>
</gene>
<reference evidence="1 2" key="1">
    <citation type="submission" date="2021-04" db="EMBL/GenBank/DDBJ databases">
        <authorList>
            <person name="Pira H."/>
            <person name="Risdian C."/>
            <person name="Wink J."/>
        </authorList>
    </citation>
    <scope>NUCLEOTIDE SEQUENCE [LARGE SCALE GENOMIC DNA]</scope>
    <source>
        <strain evidence="1 2">WH131</strain>
    </source>
</reference>
<sequence>MARSVAIIGAGQIGYAAARNFASVGWDVAVYARTIPDWLDPERYRFVAYVAGQEKAPGANVIVDTIAFDEGDIAAYDPDSVDRLIAVSSASVYCDAEGRTLDEAAQNGFPEFAAPITEENPAVAPGSDTYSTRKVRMENCARDLFGDRATILRPCAIHGAWSRHPREWWFAKRMIDGRERIPLLVQGESVFHTTAANMIGQFAVHAGQHALGGTFNVGDANPPSVMEIGGALATLFGREVEFIPVEGTDGVIGRTPWSVPRPFTVSLDRANESGFDVSGGYSASVGPAIEWLTKFDPAGWSDAFPQLAAYPWDMFDYDAEDRFFDQLN</sequence>
<evidence type="ECO:0000313" key="1">
    <source>
        <dbReference type="EMBL" id="MBV7266743.1"/>
    </source>
</evidence>
<dbReference type="Proteomes" id="UP000699975">
    <property type="component" value="Unassembled WGS sequence"/>
</dbReference>
<protein>
    <recommendedName>
        <fullName evidence="3">Reductase</fullName>
    </recommendedName>
</protein>
<comment type="caution">
    <text evidence="1">The sequence shown here is derived from an EMBL/GenBank/DDBJ whole genome shotgun (WGS) entry which is preliminary data.</text>
</comment>
<dbReference type="EMBL" id="JAGSPB010000002">
    <property type="protein sequence ID" value="MBV7266743.1"/>
    <property type="molecule type" value="Genomic_DNA"/>
</dbReference>